<keyword evidence="2" id="KW-1185">Reference proteome</keyword>
<dbReference type="Proteomes" id="UP001207605">
    <property type="component" value="Unassembled WGS sequence"/>
</dbReference>
<dbReference type="EMBL" id="JAOQJV010000004">
    <property type="protein sequence ID" value="MCU6699529.1"/>
    <property type="molecule type" value="Genomic_DNA"/>
</dbReference>
<dbReference type="PANTHER" id="PTHR37804">
    <property type="entry name" value="CDAA REGULATORY PROTEIN CDAR"/>
    <property type="match status" value="1"/>
</dbReference>
<dbReference type="Pfam" id="PF07949">
    <property type="entry name" value="YbbR"/>
    <property type="match status" value="3"/>
</dbReference>
<dbReference type="PANTHER" id="PTHR37804:SF1">
    <property type="entry name" value="CDAA REGULATORY PROTEIN CDAR"/>
    <property type="match status" value="1"/>
</dbReference>
<dbReference type="Gene3D" id="2.170.120.30">
    <property type="match status" value="2"/>
</dbReference>
<sequence>MMMIKKLKNNFSLKLLAFLFAFMLWLIVVNIDDPVMTKTFTNIPVTVEHSEILTEQNKTYQIVDDTQNVSVVVSAKRRTLSKIKASDIVVTADIKEMYLNTQIPLEVTVNGYEGSCEATASPRNLQIQIEDNVSKTTYITPVASGQVRSGYVLGKLTADPETVTINGPKSLVEKISKVEAEVNVSGLSENTVLDSALVLYDENNNVIDQSRLANNLGNVGVSVSVTLYRTTTVPVEADTSEIEVKEGYSISNVKLAPEEIEIAGPEDALAKVKSIDIPAEEFSGEAIDSRTDYTIDISKYLPEDIELADSNASSVIITVTLEKDGTKNYELPVGSITVKNLDENLRMSYNKTDNLEVHVKGSKEQLDTLNIEQIAIIDLAEYTKAGTYKVPVQFKLPDGCTLTEDVEVELVLEEKDSGGN</sequence>
<gene>
    <name evidence="1" type="ORF">OCV65_04675</name>
</gene>
<evidence type="ECO:0000313" key="1">
    <source>
        <dbReference type="EMBL" id="MCU6699529.1"/>
    </source>
</evidence>
<protein>
    <submittedName>
        <fullName evidence="1">CdaR family protein</fullName>
    </submittedName>
</protein>
<proteinExistence type="predicted"/>
<comment type="caution">
    <text evidence="1">The sequence shown here is derived from an EMBL/GenBank/DDBJ whole genome shotgun (WGS) entry which is preliminary data.</text>
</comment>
<dbReference type="InterPro" id="IPR012505">
    <property type="entry name" value="YbbR"/>
</dbReference>
<reference evidence="1 2" key="1">
    <citation type="journal article" date="2021" name="ISME Commun">
        <title>Automated analysis of genomic sequences facilitates high-throughput and comprehensive description of bacteria.</title>
        <authorList>
            <person name="Hitch T.C.A."/>
        </authorList>
    </citation>
    <scope>NUCLEOTIDE SEQUENCE [LARGE SCALE GENOMIC DNA]</scope>
    <source>
        <strain evidence="1 2">Sanger_02</strain>
    </source>
</reference>
<name>A0ABT2S4K4_9FIRM</name>
<dbReference type="Gene3D" id="2.170.120.40">
    <property type="entry name" value="YbbR-like domain"/>
    <property type="match status" value="2"/>
</dbReference>
<evidence type="ECO:0000313" key="2">
    <source>
        <dbReference type="Proteomes" id="UP001207605"/>
    </source>
</evidence>
<dbReference type="RefSeq" id="WP_262581104.1">
    <property type="nucleotide sequence ID" value="NZ_JAOQJV010000004.1"/>
</dbReference>
<accession>A0ABT2S4K4</accession>
<organism evidence="1 2">
    <name type="scientific">Dorea ammoniilytica</name>
    <dbReference type="NCBI Taxonomy" id="2981788"/>
    <lineage>
        <taxon>Bacteria</taxon>
        <taxon>Bacillati</taxon>
        <taxon>Bacillota</taxon>
        <taxon>Clostridia</taxon>
        <taxon>Lachnospirales</taxon>
        <taxon>Lachnospiraceae</taxon>
        <taxon>Dorea</taxon>
    </lineage>
</organism>
<dbReference type="InterPro" id="IPR053154">
    <property type="entry name" value="c-di-AMP_regulator"/>
</dbReference>